<sequence>MASNVAYRPVSRGGDLVPNRRMEESQFDSMREHDPDVSSSPNQSAGRKLAASIPFLPTVESTAAWTPLILHIIPTATFIAFLLLLIALLEIFIRRSPFDAPASSGLLFVWTYLPTAVLMVVDWIWDAYHLHVKLLTPWSVLSRGFSSASDGIMLDYIGANYFLGMWSAFRHRHFVVLLSYVGFWIAAIAGIVSTSLWLLQDMSHTFPSRLALTAAFDPSSFDVSTSDSSYINSYLGRTAFGLDRPRWLTSDAIVMESFKLPSSYSQMAGAMSGQTKGYSADLNCTSAAVSYAGNSTGPSVDPTIPHASYYYVNVDAAGCAATHLFATSDYNMFQDTTYYIGRVYNHTCPESSLTLTILAHFAWTSQSMGDAAGIACDPSYMQHSLDATVPLSSSAPIAASVLSGSSKPFAYSGGEGALAWMNSTNTKDRQIDIAISLEEDPFSTWPGLMNGNQTTTISRPSVDYDPWFWLLAHATNANETDLLDTDKLQSTSRAVFKEVWSDFAQSFLLPTPSSTQDIAGSVEITGRKLVARPSVYASPKVQS</sequence>
<dbReference type="PANTHER" id="PTHR37544">
    <property type="entry name" value="SPRAY-RELATED"/>
    <property type="match status" value="1"/>
</dbReference>
<evidence type="ECO:0000256" key="2">
    <source>
        <dbReference type="SAM" id="Phobius"/>
    </source>
</evidence>
<organism evidence="3 4">
    <name type="scientific">Plicaturopsis crispa FD-325 SS-3</name>
    <dbReference type="NCBI Taxonomy" id="944288"/>
    <lineage>
        <taxon>Eukaryota</taxon>
        <taxon>Fungi</taxon>
        <taxon>Dikarya</taxon>
        <taxon>Basidiomycota</taxon>
        <taxon>Agaricomycotina</taxon>
        <taxon>Agaricomycetes</taxon>
        <taxon>Agaricomycetidae</taxon>
        <taxon>Amylocorticiales</taxon>
        <taxon>Amylocorticiaceae</taxon>
        <taxon>Plicatura</taxon>
        <taxon>Plicaturopsis crispa</taxon>
    </lineage>
</organism>
<keyword evidence="4" id="KW-1185">Reference proteome</keyword>
<dbReference type="HOGENOM" id="CLU_501636_0_0_1"/>
<feature type="transmembrane region" description="Helical" evidence="2">
    <location>
        <begin position="145"/>
        <end position="163"/>
    </location>
</feature>
<feature type="compositionally biased region" description="Basic and acidic residues" evidence="1">
    <location>
        <begin position="24"/>
        <end position="36"/>
    </location>
</feature>
<keyword evidence="2" id="KW-0812">Transmembrane</keyword>
<dbReference type="PANTHER" id="PTHR37544:SF3">
    <property type="entry name" value="SPRAY"/>
    <property type="match status" value="1"/>
</dbReference>
<feature type="transmembrane region" description="Helical" evidence="2">
    <location>
        <begin position="68"/>
        <end position="93"/>
    </location>
</feature>
<feature type="transmembrane region" description="Helical" evidence="2">
    <location>
        <begin position="175"/>
        <end position="199"/>
    </location>
</feature>
<proteinExistence type="predicted"/>
<dbReference type="EMBL" id="KN832569">
    <property type="protein sequence ID" value="KII84886.1"/>
    <property type="molecule type" value="Genomic_DNA"/>
</dbReference>
<feature type="transmembrane region" description="Helical" evidence="2">
    <location>
        <begin position="105"/>
        <end position="125"/>
    </location>
</feature>
<dbReference type="AlphaFoldDB" id="A0A0C9SL53"/>
<name>A0A0C9SL53_PLICR</name>
<keyword evidence="2" id="KW-0472">Membrane</keyword>
<keyword evidence="2" id="KW-1133">Transmembrane helix</keyword>
<evidence type="ECO:0000313" key="4">
    <source>
        <dbReference type="Proteomes" id="UP000053263"/>
    </source>
</evidence>
<evidence type="ECO:0000313" key="3">
    <source>
        <dbReference type="EMBL" id="KII84886.1"/>
    </source>
</evidence>
<reference evidence="3 4" key="1">
    <citation type="submission" date="2014-06" db="EMBL/GenBank/DDBJ databases">
        <title>Evolutionary Origins and Diversification of the Mycorrhizal Mutualists.</title>
        <authorList>
            <consortium name="DOE Joint Genome Institute"/>
            <consortium name="Mycorrhizal Genomics Consortium"/>
            <person name="Kohler A."/>
            <person name="Kuo A."/>
            <person name="Nagy L.G."/>
            <person name="Floudas D."/>
            <person name="Copeland A."/>
            <person name="Barry K.W."/>
            <person name="Cichocki N."/>
            <person name="Veneault-Fourrey C."/>
            <person name="LaButti K."/>
            <person name="Lindquist E.A."/>
            <person name="Lipzen A."/>
            <person name="Lundell T."/>
            <person name="Morin E."/>
            <person name="Murat C."/>
            <person name="Riley R."/>
            <person name="Ohm R."/>
            <person name="Sun H."/>
            <person name="Tunlid A."/>
            <person name="Henrissat B."/>
            <person name="Grigoriev I.V."/>
            <person name="Hibbett D.S."/>
            <person name="Martin F."/>
        </authorList>
    </citation>
    <scope>NUCLEOTIDE SEQUENCE [LARGE SCALE GENOMIC DNA]</scope>
    <source>
        <strain evidence="3 4">FD-325 SS-3</strain>
    </source>
</reference>
<dbReference type="OrthoDB" id="2993683at2759"/>
<accession>A0A0C9SL53</accession>
<protein>
    <submittedName>
        <fullName evidence="3">Unplaced genomic scaffold PLICRscaffold_16, whole genome shotgun sequence</fullName>
    </submittedName>
</protein>
<evidence type="ECO:0000256" key="1">
    <source>
        <dbReference type="SAM" id="MobiDB-lite"/>
    </source>
</evidence>
<dbReference type="Pfam" id="PF11915">
    <property type="entry name" value="DUF3433"/>
    <property type="match status" value="1"/>
</dbReference>
<gene>
    <name evidence="3" type="ORF">PLICRDRAFT_345023</name>
</gene>
<dbReference type="Proteomes" id="UP000053263">
    <property type="component" value="Unassembled WGS sequence"/>
</dbReference>
<feature type="region of interest" description="Disordered" evidence="1">
    <location>
        <begin position="24"/>
        <end position="45"/>
    </location>
</feature>
<dbReference type="InterPro" id="IPR021840">
    <property type="entry name" value="DUF3433"/>
</dbReference>